<gene>
    <name evidence="2" type="ORF">LUZ63_015424</name>
</gene>
<dbReference type="AlphaFoldDB" id="A0A9Q0CCA3"/>
<dbReference type="Pfam" id="PF03140">
    <property type="entry name" value="DUF247"/>
    <property type="match status" value="1"/>
</dbReference>
<proteinExistence type="predicted"/>
<dbReference type="OrthoDB" id="672127at2759"/>
<keyword evidence="1" id="KW-0812">Transmembrane</keyword>
<dbReference type="Proteomes" id="UP001151287">
    <property type="component" value="Unassembled WGS sequence"/>
</dbReference>
<keyword evidence="3" id="KW-1185">Reference proteome</keyword>
<keyword evidence="1" id="KW-0472">Membrane</keyword>
<evidence type="ECO:0000256" key="1">
    <source>
        <dbReference type="SAM" id="Phobius"/>
    </source>
</evidence>
<dbReference type="PANTHER" id="PTHR31170">
    <property type="entry name" value="BNAC04G53230D PROTEIN"/>
    <property type="match status" value="1"/>
</dbReference>
<dbReference type="EMBL" id="JAMQYH010000004">
    <property type="protein sequence ID" value="KAJ1691269.1"/>
    <property type="molecule type" value="Genomic_DNA"/>
</dbReference>
<protein>
    <submittedName>
        <fullName evidence="2">Uncharacterized protein</fullName>
    </submittedName>
</protein>
<comment type="caution">
    <text evidence="2">The sequence shown here is derived from an EMBL/GenBank/DDBJ whole genome shotgun (WGS) entry which is preliminary data.</text>
</comment>
<dbReference type="InterPro" id="IPR004158">
    <property type="entry name" value="DUF247_pln"/>
</dbReference>
<name>A0A9Q0CCA3_9POAL</name>
<feature type="transmembrane region" description="Helical" evidence="1">
    <location>
        <begin position="448"/>
        <end position="469"/>
    </location>
</feature>
<organism evidence="2 3">
    <name type="scientific">Rhynchospora breviuscula</name>
    <dbReference type="NCBI Taxonomy" id="2022672"/>
    <lineage>
        <taxon>Eukaryota</taxon>
        <taxon>Viridiplantae</taxon>
        <taxon>Streptophyta</taxon>
        <taxon>Embryophyta</taxon>
        <taxon>Tracheophyta</taxon>
        <taxon>Spermatophyta</taxon>
        <taxon>Magnoliopsida</taxon>
        <taxon>Liliopsida</taxon>
        <taxon>Poales</taxon>
        <taxon>Cyperaceae</taxon>
        <taxon>Cyperoideae</taxon>
        <taxon>Rhynchosporeae</taxon>
        <taxon>Rhynchospora</taxon>
    </lineage>
</organism>
<accession>A0A9Q0CCA3</accession>
<evidence type="ECO:0000313" key="3">
    <source>
        <dbReference type="Proteomes" id="UP001151287"/>
    </source>
</evidence>
<evidence type="ECO:0000313" key="2">
    <source>
        <dbReference type="EMBL" id="KAJ1691269.1"/>
    </source>
</evidence>
<sequence>MEIEQAPIDVIIPVVTDELQSFMEKKLTVVPGEPFKARPVTIFRLPSWFHQTDKELCEPKIVSLGPFHHGKESLRAMEEHKWSTLRDFLERNKNVGFEVYLREMRLLEAQARECYSETVNLASDHFVMMLLLDGCFILEFFFKLEVGQCSDPVLFAEWVESGIESDLCLLENQIPFFVIHKLFAIIKGRCGENCEGLCPLLKLSYVMKPLFLVSVFHFKPPEILCSEVHHLLHLYYSGVLPDIQPEREQRDLVTGKSFLQGLKFFPWPTIFSESNRPVYQSAKSSDDESIIGEQINVPCVTELHEAGVKFKRKIKPRDMFDISFRNGILEMPHLMLFDNKNFLWNMAAFEQSQPAITEKILSSYLALMDSLINTEKDVAILVRSGIIENYLQNDEEAANFFNQFGKIFGLDYSDHYFHGLFKDVKRYSESTWHKYRARLMHDYFSNPWSAISVVAASILLILTFLQTYYSVTK</sequence>
<dbReference type="PANTHER" id="PTHR31170:SF25">
    <property type="entry name" value="BNAA09G04570D PROTEIN"/>
    <property type="match status" value="1"/>
</dbReference>
<keyword evidence="1" id="KW-1133">Transmembrane helix</keyword>
<reference evidence="2" key="1">
    <citation type="journal article" date="2022" name="Cell">
        <title>Repeat-based holocentromeres influence genome architecture and karyotype evolution.</title>
        <authorList>
            <person name="Hofstatter P.G."/>
            <person name="Thangavel G."/>
            <person name="Lux T."/>
            <person name="Neumann P."/>
            <person name="Vondrak T."/>
            <person name="Novak P."/>
            <person name="Zhang M."/>
            <person name="Costa L."/>
            <person name="Castellani M."/>
            <person name="Scott A."/>
            <person name="Toegelov H."/>
            <person name="Fuchs J."/>
            <person name="Mata-Sucre Y."/>
            <person name="Dias Y."/>
            <person name="Vanzela A.L.L."/>
            <person name="Huettel B."/>
            <person name="Almeida C.C.S."/>
            <person name="Simkova H."/>
            <person name="Souza G."/>
            <person name="Pedrosa-Harand A."/>
            <person name="Macas J."/>
            <person name="Mayer K.F.X."/>
            <person name="Houben A."/>
            <person name="Marques A."/>
        </authorList>
    </citation>
    <scope>NUCLEOTIDE SEQUENCE</scope>
    <source>
        <strain evidence="2">RhyBre1mFocal</strain>
    </source>
</reference>